<sequence>MKPWEKMKFESVATRPGQPSRIQQFEQLCGSRLPGDHHHFLVDVNGGRPVPPTASNPDEYPVVAVDWQGRPPQGALDEVIVDYLFNAEDWAGIYEEERSESLTLSGAYREFVQEEPRIARGFIPMGSDPGGSLFLLDVSGKQPGSVWFWARDWFDAGQLEKEPFHNLGYIAPTFSEFISKIRFKTID</sequence>
<dbReference type="InterPro" id="IPR018958">
    <property type="entry name" value="Knr4/Smi1-like_dom"/>
</dbReference>
<dbReference type="RefSeq" id="WP_043391932.1">
    <property type="nucleotide sequence ID" value="NZ_JPMI01000048.1"/>
</dbReference>
<organism evidence="2 3">
    <name type="scientific">Archangium violaceum Cb vi76</name>
    <dbReference type="NCBI Taxonomy" id="1406225"/>
    <lineage>
        <taxon>Bacteria</taxon>
        <taxon>Pseudomonadati</taxon>
        <taxon>Myxococcota</taxon>
        <taxon>Myxococcia</taxon>
        <taxon>Myxococcales</taxon>
        <taxon>Cystobacterineae</taxon>
        <taxon>Archangiaceae</taxon>
        <taxon>Archangium</taxon>
    </lineage>
</organism>
<evidence type="ECO:0000313" key="3">
    <source>
        <dbReference type="Proteomes" id="UP000028547"/>
    </source>
</evidence>
<evidence type="ECO:0000259" key="1">
    <source>
        <dbReference type="Pfam" id="PF09346"/>
    </source>
</evidence>
<dbReference type="SUPFAM" id="SSF160631">
    <property type="entry name" value="SMI1/KNR4-like"/>
    <property type="match status" value="1"/>
</dbReference>
<proteinExistence type="predicted"/>
<comment type="caution">
    <text evidence="2">The sequence shown here is derived from an EMBL/GenBank/DDBJ whole genome shotgun (WGS) entry which is preliminary data.</text>
</comment>
<dbReference type="Proteomes" id="UP000028547">
    <property type="component" value="Unassembled WGS sequence"/>
</dbReference>
<dbReference type="InterPro" id="IPR037883">
    <property type="entry name" value="Knr4/Smi1-like_sf"/>
</dbReference>
<protein>
    <recommendedName>
        <fullName evidence="1">Knr4/Smi1-like domain-containing protein</fullName>
    </recommendedName>
</protein>
<name>A0A084SYG4_9BACT</name>
<feature type="domain" description="Knr4/Smi1-like" evidence="1">
    <location>
        <begin position="20"/>
        <end position="179"/>
    </location>
</feature>
<dbReference type="Pfam" id="PF09346">
    <property type="entry name" value="SMI1_KNR4"/>
    <property type="match status" value="1"/>
</dbReference>
<dbReference type="Gene3D" id="3.40.1580.10">
    <property type="entry name" value="SMI1/KNR4-like"/>
    <property type="match status" value="1"/>
</dbReference>
<dbReference type="EMBL" id="JPMI01000048">
    <property type="protein sequence ID" value="KFA93499.1"/>
    <property type="molecule type" value="Genomic_DNA"/>
</dbReference>
<gene>
    <name evidence="2" type="ORF">Q664_08525</name>
</gene>
<evidence type="ECO:0000313" key="2">
    <source>
        <dbReference type="EMBL" id="KFA93499.1"/>
    </source>
</evidence>
<dbReference type="AlphaFoldDB" id="A0A084SYG4"/>
<reference evidence="2 3" key="1">
    <citation type="submission" date="2014-07" db="EMBL/GenBank/DDBJ databases">
        <title>Draft Genome Sequence of Gephyronic Acid Producer, Cystobacter violaceus Strain Cb vi76.</title>
        <authorList>
            <person name="Stevens D.C."/>
            <person name="Young J."/>
            <person name="Carmichael R."/>
            <person name="Tan J."/>
            <person name="Taylor R.E."/>
        </authorList>
    </citation>
    <scope>NUCLEOTIDE SEQUENCE [LARGE SCALE GENOMIC DNA]</scope>
    <source>
        <strain evidence="2 3">Cb vi76</strain>
    </source>
</reference>
<accession>A0A084SYG4</accession>